<dbReference type="Proteomes" id="UP000251211">
    <property type="component" value="Unassembled WGS sequence"/>
</dbReference>
<dbReference type="EMBL" id="UAUI01000001">
    <property type="protein sequence ID" value="SPZ34076.1"/>
    <property type="molecule type" value="Genomic_DNA"/>
</dbReference>
<dbReference type="InterPro" id="IPR006015">
    <property type="entry name" value="Universal_stress_UspA"/>
</dbReference>
<evidence type="ECO:0000313" key="4">
    <source>
        <dbReference type="EMBL" id="SPZ34076.1"/>
    </source>
</evidence>
<dbReference type="RefSeq" id="WP_255309357.1">
    <property type="nucleotide sequence ID" value="NZ_QTTP01000001.1"/>
</dbReference>
<dbReference type="InterPro" id="IPR014729">
    <property type="entry name" value="Rossmann-like_a/b/a_fold"/>
</dbReference>
<dbReference type="PRINTS" id="PR01438">
    <property type="entry name" value="UNVRSLSTRESS"/>
</dbReference>
<gene>
    <name evidence="4" type="ORF">NCTC13229_00041</name>
</gene>
<name>A0AB38F4T1_RHOWR</name>
<evidence type="ECO:0000259" key="3">
    <source>
        <dbReference type="Pfam" id="PF00582"/>
    </source>
</evidence>
<organism evidence="4 5">
    <name type="scientific">Rhodococcus wratislaviensis</name>
    <name type="common">Tsukamurella wratislaviensis</name>
    <dbReference type="NCBI Taxonomy" id="44752"/>
    <lineage>
        <taxon>Bacteria</taxon>
        <taxon>Bacillati</taxon>
        <taxon>Actinomycetota</taxon>
        <taxon>Actinomycetes</taxon>
        <taxon>Mycobacteriales</taxon>
        <taxon>Nocardiaceae</taxon>
        <taxon>Rhodococcus</taxon>
    </lineage>
</organism>
<accession>A0AB38F4T1</accession>
<feature type="domain" description="UspA" evidence="3">
    <location>
        <begin position="49"/>
        <end position="113"/>
    </location>
</feature>
<dbReference type="AlphaFoldDB" id="A0AB38F4T1"/>
<evidence type="ECO:0000313" key="5">
    <source>
        <dbReference type="Proteomes" id="UP000251211"/>
    </source>
</evidence>
<comment type="similarity">
    <text evidence="1">Belongs to the universal stress protein A family.</text>
</comment>
<protein>
    <submittedName>
        <fullName evidence="4">Universal stress protein</fullName>
    </submittedName>
</protein>
<comment type="caution">
    <text evidence="4">The sequence shown here is derived from an EMBL/GenBank/DDBJ whole genome shotgun (WGS) entry which is preliminary data.</text>
</comment>
<evidence type="ECO:0000256" key="1">
    <source>
        <dbReference type="ARBA" id="ARBA00008791"/>
    </source>
</evidence>
<feature type="region of interest" description="Disordered" evidence="2">
    <location>
        <begin position="1"/>
        <end position="22"/>
    </location>
</feature>
<dbReference type="SUPFAM" id="SSF52402">
    <property type="entry name" value="Adenine nucleotide alpha hydrolases-like"/>
    <property type="match status" value="1"/>
</dbReference>
<sequence length="121" mass="13405">MGRDSLKSSTPEPSGTFPKLWSDQDLSKLPVGVEQTMERSVLEAGVAEWCERFPDVPMRQTLFRDRPVRHLLDMADEAQMIVIGSRGRGGFSWMTLGSTSAALVHITPCPLLIAGPIRPER</sequence>
<evidence type="ECO:0000256" key="2">
    <source>
        <dbReference type="SAM" id="MobiDB-lite"/>
    </source>
</evidence>
<dbReference type="Pfam" id="PF00582">
    <property type="entry name" value="Usp"/>
    <property type="match status" value="1"/>
</dbReference>
<proteinExistence type="inferred from homology"/>
<reference evidence="4 5" key="1">
    <citation type="submission" date="2018-06" db="EMBL/GenBank/DDBJ databases">
        <authorList>
            <consortium name="Pathogen Informatics"/>
            <person name="Doyle S."/>
        </authorList>
    </citation>
    <scope>NUCLEOTIDE SEQUENCE [LARGE SCALE GENOMIC DNA]</scope>
    <source>
        <strain evidence="4 5">NCTC13229</strain>
    </source>
</reference>
<dbReference type="Gene3D" id="3.40.50.620">
    <property type="entry name" value="HUPs"/>
    <property type="match status" value="1"/>
</dbReference>
<dbReference type="InterPro" id="IPR006016">
    <property type="entry name" value="UspA"/>
</dbReference>